<keyword evidence="2" id="KW-1185">Reference proteome</keyword>
<evidence type="ECO:0000313" key="1">
    <source>
        <dbReference type="EMBL" id="MCI4374558.1"/>
    </source>
</evidence>
<organism evidence="1 2">
    <name type="scientific">Pangasianodon gigas</name>
    <name type="common">Mekong giant catfish</name>
    <name type="synonym">Pangasius gigas</name>
    <dbReference type="NCBI Taxonomy" id="30993"/>
    <lineage>
        <taxon>Eukaryota</taxon>
        <taxon>Metazoa</taxon>
        <taxon>Chordata</taxon>
        <taxon>Craniata</taxon>
        <taxon>Vertebrata</taxon>
        <taxon>Euteleostomi</taxon>
        <taxon>Actinopterygii</taxon>
        <taxon>Neopterygii</taxon>
        <taxon>Teleostei</taxon>
        <taxon>Ostariophysi</taxon>
        <taxon>Siluriformes</taxon>
        <taxon>Pangasiidae</taxon>
        <taxon>Pangasianodon</taxon>
    </lineage>
</organism>
<reference evidence="1 2" key="1">
    <citation type="journal article" date="2022" name="bioRxiv">
        <title>An ancient truncated duplication of the anti-Mullerian hormone receptor type 2 gene is a potential conserved master sex determinant in the Pangasiidae catfish family.</title>
        <authorList>
            <person name="Wen M."/>
            <person name="Pan Q."/>
            <person name="Jouanno E."/>
            <person name="Montfort J."/>
            <person name="Zahm M."/>
            <person name="Cabau C."/>
            <person name="Klopp C."/>
            <person name="Iampietro C."/>
            <person name="Roques C."/>
            <person name="Bouchez O."/>
            <person name="Castinel A."/>
            <person name="Donnadieu C."/>
            <person name="Parrinello H."/>
            <person name="Poncet C."/>
            <person name="Belmonte E."/>
            <person name="Gautier V."/>
            <person name="Avarre J.-C."/>
            <person name="Dugue R."/>
            <person name="Gustiano R."/>
            <person name="Ha T.T.T."/>
            <person name="Campet M."/>
            <person name="Sriphairoj K."/>
            <person name="Ribolli J."/>
            <person name="de Almeida F.L."/>
            <person name="Desvignes T."/>
            <person name="Postlethwait J.H."/>
            <person name="Bucao C.F."/>
            <person name="Robinson-Rechavi M."/>
            <person name="Bobe J."/>
            <person name="Herpin A."/>
            <person name="Guiguen Y."/>
        </authorList>
    </citation>
    <scope>NUCLEOTIDE SEQUENCE [LARGE SCALE GENOMIC DNA]</scope>
    <source>
        <strain evidence="1">YG-Dec2019</strain>
    </source>
</reference>
<evidence type="ECO:0000313" key="2">
    <source>
        <dbReference type="Proteomes" id="UP000829447"/>
    </source>
</evidence>
<name>A0ACC5W667_PANGG</name>
<accession>A0ACC5W667</accession>
<dbReference type="Proteomes" id="UP000829447">
    <property type="component" value="Linkage Group LG1"/>
</dbReference>
<gene>
    <name evidence="1" type="ORF">PGIGA_G00007400</name>
</gene>
<dbReference type="EMBL" id="CM040454">
    <property type="protein sequence ID" value="MCI4374558.1"/>
    <property type="molecule type" value="Genomic_DNA"/>
</dbReference>
<comment type="caution">
    <text evidence="1">The sequence shown here is derived from an EMBL/GenBank/DDBJ whole genome shotgun (WGS) entry which is preliminary data.</text>
</comment>
<proteinExistence type="predicted"/>
<protein>
    <submittedName>
        <fullName evidence="1">Uncharacterized protein</fullName>
    </submittedName>
</protein>
<sequence>MKEDREDGSAQKGRTHSCCVAGGKAEACAVCTTKLSSSAEPKLLPCLHMMCKACTLNTSEDKHAKECPMCGQPFSLSEVTDCFIFEDFAPKCGGCDESALSGWCKECEEALCSDCVSAHQRVKVTRNHTVIPQEPQSGLSTSLRCTSHKQERLKFFCVTCDQLTCRDCQLIDHRNHRFLLLEEAVVSQKDQLMKLLDSIREQKNSVRAMMQDLDGRLNDIKELKALSEKQLHNAVRSLYVSLVLRCRQLSKELEGLCDEEEKSLKVMKTSLTKLEDKQEYITAFIHKILSTEGQCILRHKMQIEKWAQRVLSQKKLLPDTVIQLSLSLNEDICNIIKDFASFKVTRVPLTAKRKYNNGNTPTNTPKEADKCPSASNSESSATLSVSDTTFVQATAHSMSQAASDLPQCGQSESASSKPAQPTQGLTDTMSHASSSSISNNFAPLQTTQSNMAQYVIAQVGQNLPQPVSPQPSQSKQIFRSLSHPLQSTSLTQSSSPLLGQTVLNIIPSNLPQHGIVMPQVVLPQSQSSVVLAAAAPPGLASCPSVAHPSVSVHTTSFQSSHSNNLTNILSQSFASNQSVPSLLTLGPFAQSSQAMSNSHPSTLNSSFNHTQQSFPQSQAVSGQSFPSQIAPNNKSLPYSQAVSNTQSVNLQSASTQSNHLQFTLLKVSNNTASLNSGTAWKFYRYTPVLTVNKGTTLTCVPQPKKHIWMTDRKSSHPTVGNVSCPQAPRLTVLPVRSNKELDPPVSSTPLLPAAPIPSAHSNTAPIECATQTIQMPTCELPVKAPADSVCEGDMSVCSRASPVAEEADSNLPTSTVPEKDTKDEELPAVLQPQDSLSTASIKGCPPKQSFLTRSESPLKSISTLSSTGIPSTKHWLTGLPSSFREILSSEIKVPAEDACSRSASEHASVPNAKQDDDEKTDDSDCELVEGMDESEEEPILRQESNKTLLVSLIRLPISGSSLSQFRIVPSSEKSEILLQEIEENQSVQRCLRITVPPAAVSPSQSCSSECSLQADVLDCAVCLSAGASLQCAECGRSFHTSCHVPPILFNPIAMWVCSLCQDVLDDTDPFSCDRLKEPYLSLSDQRRCEQLLLTLMCENHSYLLYKTIKQSAGCVEFNLIVGRLLGKRSPPYRSAAEMVSDLWALFDNLSTNSKKKDLVVQLQSSFQQRLNVSFGKSLHASLLKPLSSGDQTGAPETEPDREKAKNTLKRMRAFLAANYTPVAKKAHTENT</sequence>